<proteinExistence type="predicted"/>
<dbReference type="Proteomes" id="UP000249754">
    <property type="component" value="Unassembled WGS sequence"/>
</dbReference>
<sequence length="87" mass="9336">MARSWYAYNGIGDPIVSASYNLMLDKPNANCVNGCAICAIFATGTGITPTVLSNNIRTYINNLLANQVSQPNGVITIKRYVYGKTGC</sequence>
<accession>A0A327TC16</accession>
<dbReference type="EMBL" id="QLLR01000002">
    <property type="protein sequence ID" value="RAJ35447.1"/>
    <property type="molecule type" value="Genomic_DNA"/>
</dbReference>
<evidence type="ECO:0000313" key="2">
    <source>
        <dbReference type="Proteomes" id="UP000249754"/>
    </source>
</evidence>
<name>A0A327TC16_9SPHI</name>
<comment type="caution">
    <text evidence="1">The sequence shown here is derived from an EMBL/GenBank/DDBJ whole genome shotgun (WGS) entry which is preliminary data.</text>
</comment>
<dbReference type="AlphaFoldDB" id="A0A327TC16"/>
<organism evidence="1 2">
    <name type="scientific">Pedobacter cryoconitis</name>
    <dbReference type="NCBI Taxonomy" id="188932"/>
    <lineage>
        <taxon>Bacteria</taxon>
        <taxon>Pseudomonadati</taxon>
        <taxon>Bacteroidota</taxon>
        <taxon>Sphingobacteriia</taxon>
        <taxon>Sphingobacteriales</taxon>
        <taxon>Sphingobacteriaceae</taxon>
        <taxon>Pedobacter</taxon>
    </lineage>
</organism>
<protein>
    <submittedName>
        <fullName evidence="1">Uncharacterized protein</fullName>
    </submittedName>
</protein>
<gene>
    <name evidence="1" type="ORF">LY11_00690</name>
</gene>
<evidence type="ECO:0000313" key="1">
    <source>
        <dbReference type="EMBL" id="RAJ35447.1"/>
    </source>
</evidence>
<reference evidence="1 2" key="1">
    <citation type="submission" date="2018-06" db="EMBL/GenBank/DDBJ databases">
        <title>Genomic Encyclopedia of Archaeal and Bacterial Type Strains, Phase II (KMG-II): from individual species to whole genera.</title>
        <authorList>
            <person name="Goeker M."/>
        </authorList>
    </citation>
    <scope>NUCLEOTIDE SEQUENCE [LARGE SCALE GENOMIC DNA]</scope>
    <source>
        <strain evidence="1 2">DSM 14825</strain>
    </source>
</reference>